<dbReference type="PANTHER" id="PTHR43689:SF8">
    <property type="entry name" value="ALPHA_BETA-HYDROLASES SUPERFAMILY PROTEIN"/>
    <property type="match status" value="1"/>
</dbReference>
<sequence>MACLIMTQLPSIQRVFLESIVSSSDPEGRFVEVNGIQTYYKLAIPEKHQQLLQQRQLIPDEPNKPVIILLHHIMGNQYTWRLHLQPLANATGCHVIAYDRPTFGFTERPTQWEEGKNPYTQEASVDFLIQLVINLGYGGKKVSFVGVSSGAAISSAVAIRHPNLVHSLCLLGPSLSPDDQGPPPIGRHILGSAPGRLFLKAALYRYLPLTSLYHDTNAVPDWETVVKPNYRVPLTLPNFYESLSWLMKYFVPLEILPHKRTLVQVPLLYISGDDDKYLHVDKHREIYEEFASVAPPNAIMELKIIHECGHLPQEEKPNEVLDSIVNFLYKVGL</sequence>
<evidence type="ECO:0000259" key="1">
    <source>
        <dbReference type="Pfam" id="PF12697"/>
    </source>
</evidence>
<dbReference type="AlphaFoldDB" id="A0A1D1XUG3"/>
<name>A0A1D1XUG3_9ARAE</name>
<dbReference type="InterPro" id="IPR000639">
    <property type="entry name" value="Epox_hydrolase-like"/>
</dbReference>
<dbReference type="SUPFAM" id="SSF53474">
    <property type="entry name" value="alpha/beta-Hydrolases"/>
    <property type="match status" value="1"/>
</dbReference>
<proteinExistence type="predicted"/>
<protein>
    <submittedName>
        <fullName evidence="2">Epoxide hydrolase 3</fullName>
    </submittedName>
</protein>
<dbReference type="PANTHER" id="PTHR43689">
    <property type="entry name" value="HYDROLASE"/>
    <property type="match status" value="1"/>
</dbReference>
<dbReference type="PRINTS" id="PR00111">
    <property type="entry name" value="ABHYDROLASE"/>
</dbReference>
<gene>
    <name evidence="2" type="primary">ephx3_1</name>
    <name evidence="2" type="ORF">g.58533</name>
</gene>
<evidence type="ECO:0000313" key="2">
    <source>
        <dbReference type="EMBL" id="JAT46025.1"/>
    </source>
</evidence>
<reference evidence="2" key="1">
    <citation type="submission" date="2015-07" db="EMBL/GenBank/DDBJ databases">
        <title>Transcriptome Assembly of Anthurium amnicola.</title>
        <authorList>
            <person name="Suzuki J."/>
        </authorList>
    </citation>
    <scope>NUCLEOTIDE SEQUENCE</scope>
</reference>
<dbReference type="InterPro" id="IPR029058">
    <property type="entry name" value="AB_hydrolase_fold"/>
</dbReference>
<dbReference type="InterPro" id="IPR000073">
    <property type="entry name" value="AB_hydrolase_1"/>
</dbReference>
<accession>A0A1D1XUG3</accession>
<dbReference type="Gene3D" id="3.40.50.1820">
    <property type="entry name" value="alpha/beta hydrolase"/>
    <property type="match status" value="1"/>
</dbReference>
<keyword evidence="2" id="KW-0378">Hydrolase</keyword>
<dbReference type="PRINTS" id="PR00412">
    <property type="entry name" value="EPOXHYDRLASE"/>
</dbReference>
<dbReference type="EMBL" id="GDJX01021911">
    <property type="protein sequence ID" value="JAT46025.1"/>
    <property type="molecule type" value="Transcribed_RNA"/>
</dbReference>
<dbReference type="Pfam" id="PF12697">
    <property type="entry name" value="Abhydrolase_6"/>
    <property type="match status" value="1"/>
</dbReference>
<feature type="domain" description="AB hydrolase-1" evidence="1">
    <location>
        <begin position="69"/>
        <end position="321"/>
    </location>
</feature>
<organism evidence="2">
    <name type="scientific">Anthurium amnicola</name>
    <dbReference type="NCBI Taxonomy" id="1678845"/>
    <lineage>
        <taxon>Eukaryota</taxon>
        <taxon>Viridiplantae</taxon>
        <taxon>Streptophyta</taxon>
        <taxon>Embryophyta</taxon>
        <taxon>Tracheophyta</taxon>
        <taxon>Spermatophyta</taxon>
        <taxon>Magnoliopsida</taxon>
        <taxon>Liliopsida</taxon>
        <taxon>Araceae</taxon>
        <taxon>Pothoideae</taxon>
        <taxon>Potheae</taxon>
        <taxon>Anthurium</taxon>
    </lineage>
</organism>
<dbReference type="GO" id="GO:0016787">
    <property type="term" value="F:hydrolase activity"/>
    <property type="evidence" value="ECO:0007669"/>
    <property type="project" value="UniProtKB-KW"/>
</dbReference>